<evidence type="ECO:0000313" key="1">
    <source>
        <dbReference type="EMBL" id="DAB38996.1"/>
    </source>
</evidence>
<protein>
    <recommendedName>
        <fullName evidence="3">Peptidase M22 glycoprotease</fullName>
    </recommendedName>
</protein>
<reference evidence="1 2" key="1">
    <citation type="journal article" date="2017" name="Front. Microbiol.">
        <title>Comparative Genomic Analysis of the Class Epsilonproteobacteria and Proposed Reclassification to Epsilonbacteraeota (phyl. nov.).</title>
        <authorList>
            <person name="Waite D.W."/>
            <person name="Vanwonterghem I."/>
            <person name="Rinke C."/>
            <person name="Parks D.H."/>
            <person name="Zhang Y."/>
            <person name="Takai K."/>
            <person name="Sievert S.M."/>
            <person name="Simon J."/>
            <person name="Campbell B.J."/>
            <person name="Hanson T.E."/>
            <person name="Woyke T."/>
            <person name="Klotz M.G."/>
            <person name="Hugenholtz P."/>
        </authorList>
    </citation>
    <scope>NUCLEOTIDE SEQUENCE [LARGE SCALE GENOMIC DNA]</scope>
    <source>
        <strain evidence="1">UBA12443</strain>
    </source>
</reference>
<dbReference type="RefSeq" id="WP_299804293.1">
    <property type="nucleotide sequence ID" value="NZ_DLUI01000047.1"/>
</dbReference>
<dbReference type="AlphaFoldDB" id="A0A2D3WL25"/>
<accession>A0A2D3WL25</accession>
<dbReference type="Gene3D" id="3.30.420.40">
    <property type="match status" value="1"/>
</dbReference>
<evidence type="ECO:0000313" key="2">
    <source>
        <dbReference type="Proteomes" id="UP000228859"/>
    </source>
</evidence>
<dbReference type="EMBL" id="DLUI01000047">
    <property type="protein sequence ID" value="DAB38996.1"/>
    <property type="molecule type" value="Genomic_DNA"/>
</dbReference>
<comment type="caution">
    <text evidence="1">The sequence shown here is derived from an EMBL/GenBank/DDBJ whole genome shotgun (WGS) entry which is preliminary data.</text>
</comment>
<name>A0A2D3WL25_9BACT</name>
<gene>
    <name evidence="1" type="ORF">CFH83_03095</name>
</gene>
<dbReference type="InterPro" id="IPR043129">
    <property type="entry name" value="ATPase_NBD"/>
</dbReference>
<proteinExistence type="predicted"/>
<dbReference type="Proteomes" id="UP000228859">
    <property type="component" value="Unassembled WGS sequence"/>
</dbReference>
<dbReference type="SUPFAM" id="SSF53067">
    <property type="entry name" value="Actin-like ATPase domain"/>
    <property type="match status" value="1"/>
</dbReference>
<evidence type="ECO:0008006" key="3">
    <source>
        <dbReference type="Google" id="ProtNLM"/>
    </source>
</evidence>
<organism evidence="1 2">
    <name type="scientific">Sulfuricurvum kujiense</name>
    <dbReference type="NCBI Taxonomy" id="148813"/>
    <lineage>
        <taxon>Bacteria</taxon>
        <taxon>Pseudomonadati</taxon>
        <taxon>Campylobacterota</taxon>
        <taxon>Epsilonproteobacteria</taxon>
        <taxon>Campylobacterales</taxon>
        <taxon>Sulfurimonadaceae</taxon>
        <taxon>Sulfuricurvum</taxon>
    </lineage>
</organism>
<sequence>MHDALVIALSSPVLVGIYKDGILVEEIKNEGMSSDVLAEIFDSLLARYTFSHLMYAKGPGSFMGIKVTYIFLKTLSIARKIPLLATDAFFFNQNSPIKAVGKLYFVKNRTTIELEPLTSPEIIGFELPKTIELEKFNSDNLPYYGIDAVG</sequence>